<sequence length="226" mass="24237">MGGCHHCPLRRAPRRPRDAYEWIQGTGMKKVLIAVATVLALSACSYTRQQARFAPTVVVAKSQEGQGTPVGLRVVDERPTKSLGHRGNFHGKAAEITTTQDIAEVFEEQVAEGLTSRGFKVVPYSESATKLSIEIRALEYSTSIGFWSGGVAVNAAMKAVAAKPGDSYEKMYISDKERRVLFVPAAGKNQEDLNNGVSSVLGELFADSTLFQFLAPKAGTTAGAGE</sequence>
<dbReference type="AlphaFoldDB" id="A0A246HQE3"/>
<comment type="caution">
    <text evidence="1">The sequence shown here is derived from an EMBL/GenBank/DDBJ whole genome shotgun (WGS) entry which is preliminary data.</text>
</comment>
<dbReference type="Pfam" id="PF03923">
    <property type="entry name" value="Lipoprotein_16"/>
    <property type="match status" value="1"/>
</dbReference>
<proteinExistence type="predicted"/>
<evidence type="ECO:0008006" key="3">
    <source>
        <dbReference type="Google" id="ProtNLM"/>
    </source>
</evidence>
<protein>
    <recommendedName>
        <fullName evidence="3">Lipoprotein</fullName>
    </recommendedName>
</protein>
<dbReference type="EMBL" id="NIVS01000013">
    <property type="protein sequence ID" value="OWQ55071.1"/>
    <property type="molecule type" value="Genomic_DNA"/>
</dbReference>
<evidence type="ECO:0000313" key="1">
    <source>
        <dbReference type="EMBL" id="OWQ55071.1"/>
    </source>
</evidence>
<dbReference type="InterPro" id="IPR005619">
    <property type="entry name" value="Uncharacterised_YajG"/>
</dbReference>
<dbReference type="OrthoDB" id="5740854at2"/>
<gene>
    <name evidence="1" type="ORF">CEE60_05830</name>
</gene>
<organism evidence="1 2">
    <name type="scientific">Stenotrophomonas maltophilia</name>
    <name type="common">Pseudomonas maltophilia</name>
    <name type="synonym">Xanthomonas maltophilia</name>
    <dbReference type="NCBI Taxonomy" id="40324"/>
    <lineage>
        <taxon>Bacteria</taxon>
        <taxon>Pseudomonadati</taxon>
        <taxon>Pseudomonadota</taxon>
        <taxon>Gammaproteobacteria</taxon>
        <taxon>Lysobacterales</taxon>
        <taxon>Lysobacteraceae</taxon>
        <taxon>Stenotrophomonas</taxon>
        <taxon>Stenotrophomonas maltophilia group</taxon>
    </lineage>
</organism>
<accession>A0A246HQE3</accession>
<reference evidence="1 2" key="1">
    <citation type="submission" date="2017-06" db="EMBL/GenBank/DDBJ databases">
        <authorList>
            <person name="Kim H.J."/>
            <person name="Triplett B.A."/>
        </authorList>
    </citation>
    <scope>NUCLEOTIDE SEQUENCE [LARGE SCALE GENOMIC DNA]</scope>
    <source>
        <strain evidence="1 2">13146</strain>
    </source>
</reference>
<dbReference type="Proteomes" id="UP000198157">
    <property type="component" value="Unassembled WGS sequence"/>
</dbReference>
<name>A0A246HQE3_STEMA</name>
<evidence type="ECO:0000313" key="2">
    <source>
        <dbReference type="Proteomes" id="UP000198157"/>
    </source>
</evidence>